<dbReference type="Proteomes" id="UP000198638">
    <property type="component" value="Unassembled WGS sequence"/>
</dbReference>
<gene>
    <name evidence="1" type="ORF">SAMN05192564_11554</name>
</gene>
<evidence type="ECO:0008006" key="3">
    <source>
        <dbReference type="Google" id="ProtNLM"/>
    </source>
</evidence>
<evidence type="ECO:0000313" key="2">
    <source>
        <dbReference type="Proteomes" id="UP000198638"/>
    </source>
</evidence>
<dbReference type="STRING" id="83784.SAMN05192564_11554"/>
<dbReference type="InterPro" id="IPR011051">
    <property type="entry name" value="RmlC_Cupin_sf"/>
</dbReference>
<dbReference type="SUPFAM" id="SSF51182">
    <property type="entry name" value="RmlC-like cupins"/>
    <property type="match status" value="1"/>
</dbReference>
<dbReference type="EMBL" id="FNRQ01000015">
    <property type="protein sequence ID" value="SEB24833.1"/>
    <property type="molecule type" value="Genomic_DNA"/>
</dbReference>
<evidence type="ECO:0000313" key="1">
    <source>
        <dbReference type="EMBL" id="SEB24833.1"/>
    </source>
</evidence>
<protein>
    <recommendedName>
        <fullName evidence="3">Cupin domain-containing protein</fullName>
    </recommendedName>
</protein>
<keyword evidence="2" id="KW-1185">Reference proteome</keyword>
<dbReference type="OrthoDB" id="950196at2"/>
<dbReference type="RefSeq" id="WP_090538234.1">
    <property type="nucleotide sequence ID" value="NZ_FNRQ01000015.1"/>
</dbReference>
<accession>A0A1H4HSL5</accession>
<reference evidence="2" key="1">
    <citation type="submission" date="2016-10" db="EMBL/GenBank/DDBJ databases">
        <authorList>
            <person name="Varghese N."/>
            <person name="Submissions S."/>
        </authorList>
    </citation>
    <scope>NUCLEOTIDE SEQUENCE [LARGE SCALE GENOMIC DNA]</scope>
    <source>
        <strain evidence="2">LMG 24000</strain>
    </source>
</reference>
<dbReference type="AlphaFoldDB" id="A0A1H4HSL5"/>
<sequence>MKTVARILAIPAVTCWLIRRAQRTPYAHLDGYMSRWWLLNPYDQKTHTTKHSWFPWSVRIHHILRRDNDRALHDHPWNARTFILHGWYREVREDGSCIRRVAGDTARLNFGEFHQITEVSAGGVWTLFVTSKFQGMWGFKVDGVKVPFWEYLARKNDE</sequence>
<organism evidence="1 2">
    <name type="scientific">Paraburkholderia sartisoli</name>
    <dbReference type="NCBI Taxonomy" id="83784"/>
    <lineage>
        <taxon>Bacteria</taxon>
        <taxon>Pseudomonadati</taxon>
        <taxon>Pseudomonadota</taxon>
        <taxon>Betaproteobacteria</taxon>
        <taxon>Burkholderiales</taxon>
        <taxon>Burkholderiaceae</taxon>
        <taxon>Paraburkholderia</taxon>
    </lineage>
</organism>
<proteinExistence type="predicted"/>
<name>A0A1H4HSL5_9BURK</name>